<dbReference type="OMA" id="GFDHAIT"/>
<keyword evidence="2" id="KW-1185">Reference proteome</keyword>
<evidence type="ECO:0000313" key="2">
    <source>
        <dbReference type="Proteomes" id="UP000001745"/>
    </source>
</evidence>
<gene>
    <name evidence="1" type="ORF">TSTA_009470</name>
</gene>
<dbReference type="OrthoDB" id="3751033at2759"/>
<proteinExistence type="predicted"/>
<evidence type="ECO:0000313" key="1">
    <source>
        <dbReference type="EMBL" id="EED15825.1"/>
    </source>
</evidence>
<dbReference type="EMBL" id="EQ962656">
    <property type="protein sequence ID" value="EED15825.1"/>
    <property type="molecule type" value="Genomic_DNA"/>
</dbReference>
<dbReference type="STRING" id="441959.B8MFV8"/>
<protein>
    <recommendedName>
        <fullName evidence="3">RNase H type-1 domain-containing protein</fullName>
    </recommendedName>
</protein>
<dbReference type="VEuPathDB" id="FungiDB:TSTA_009470"/>
<dbReference type="GeneID" id="8097763"/>
<dbReference type="InParanoid" id="B8MFV8"/>
<dbReference type="Proteomes" id="UP000001745">
    <property type="component" value="Unassembled WGS sequence"/>
</dbReference>
<organism evidence="1 2">
    <name type="scientific">Talaromyces stipitatus (strain ATCC 10500 / CBS 375.48 / QM 6759 / NRRL 1006)</name>
    <name type="common">Penicillium stipitatum</name>
    <dbReference type="NCBI Taxonomy" id="441959"/>
    <lineage>
        <taxon>Eukaryota</taxon>
        <taxon>Fungi</taxon>
        <taxon>Dikarya</taxon>
        <taxon>Ascomycota</taxon>
        <taxon>Pezizomycotina</taxon>
        <taxon>Eurotiomycetes</taxon>
        <taxon>Eurotiomycetidae</taxon>
        <taxon>Eurotiales</taxon>
        <taxon>Trichocomaceae</taxon>
        <taxon>Talaromyces</taxon>
        <taxon>Talaromyces sect. Talaromyces</taxon>
    </lineage>
</organism>
<dbReference type="AlphaFoldDB" id="B8MFV8"/>
<dbReference type="HOGENOM" id="CLU_002055_1_2_1"/>
<reference evidence="2" key="1">
    <citation type="journal article" date="2015" name="Genome Announc.">
        <title>Genome sequence of the AIDS-associated pathogen Penicillium marneffei (ATCC18224) and its near taxonomic relative Talaromyces stipitatus (ATCC10500).</title>
        <authorList>
            <person name="Nierman W.C."/>
            <person name="Fedorova-Abrams N.D."/>
            <person name="Andrianopoulos A."/>
        </authorList>
    </citation>
    <scope>NUCLEOTIDE SEQUENCE [LARGE SCALE GENOMIC DNA]</scope>
    <source>
        <strain evidence="2">ATCC 10500 / CBS 375.48 / QM 6759 / NRRL 1006</strain>
    </source>
</reference>
<accession>B8MFV8</accession>
<dbReference type="RefSeq" id="XP_002483059.1">
    <property type="nucleotide sequence ID" value="XM_002483014.1"/>
</dbReference>
<dbReference type="eggNOG" id="KOG0017">
    <property type="taxonomic scope" value="Eukaryota"/>
</dbReference>
<sequence length="165" mass="18630">MVNEDFTKEGRFIITGNIVHWASSKCKRVTRSVLASEIYGLSTGFDHAITLASTVRMITDHLNMPAIPVVVCTDSYSLYECLVKLGTTKEKRLMIDLMALRQSYERREIEEIRWIHGDDNPADAFTKANPNGALRDFIDNNKLTIHVEGFVDRTKQDLGVAIDVV</sequence>
<evidence type="ECO:0008006" key="3">
    <source>
        <dbReference type="Google" id="ProtNLM"/>
    </source>
</evidence>
<name>B8MFV8_TALSN</name>
<dbReference type="PhylomeDB" id="B8MFV8"/>